<dbReference type="Proteomes" id="UP000693981">
    <property type="component" value="Unassembled WGS sequence"/>
</dbReference>
<dbReference type="AlphaFoldDB" id="A0A8T1WSU9"/>
<comment type="caution">
    <text evidence="3">The sequence shown here is derived from an EMBL/GenBank/DDBJ whole genome shotgun (WGS) entry which is preliminary data.</text>
</comment>
<keyword evidence="1" id="KW-0862">Zinc</keyword>
<dbReference type="PANTHER" id="PTHR11103">
    <property type="entry name" value="SLR1189 PROTEIN"/>
    <property type="match status" value="1"/>
</dbReference>
<evidence type="ECO:0000259" key="2">
    <source>
        <dbReference type="PROSITE" id="PS50970"/>
    </source>
</evidence>
<accession>A0A8T1WSU9</accession>
<dbReference type="PIRSF" id="PIRSF037505">
    <property type="entry name" value="Betaine_HMT"/>
    <property type="match status" value="1"/>
</dbReference>
<organism evidence="3 4">
    <name type="scientific">Phytophthora boehmeriae</name>
    <dbReference type="NCBI Taxonomy" id="109152"/>
    <lineage>
        <taxon>Eukaryota</taxon>
        <taxon>Sar</taxon>
        <taxon>Stramenopiles</taxon>
        <taxon>Oomycota</taxon>
        <taxon>Peronosporomycetes</taxon>
        <taxon>Peronosporales</taxon>
        <taxon>Peronosporaceae</taxon>
        <taxon>Phytophthora</taxon>
    </lineage>
</organism>
<dbReference type="InterPro" id="IPR003726">
    <property type="entry name" value="HCY_dom"/>
</dbReference>
<keyword evidence="4" id="KW-1185">Reference proteome</keyword>
<evidence type="ECO:0000256" key="1">
    <source>
        <dbReference type="PROSITE-ProRule" id="PRU00333"/>
    </source>
</evidence>
<dbReference type="InterPro" id="IPR017226">
    <property type="entry name" value="BHMT-like"/>
</dbReference>
<dbReference type="Pfam" id="PF02574">
    <property type="entry name" value="S-methyl_trans"/>
    <property type="match status" value="1"/>
</dbReference>
<dbReference type="OrthoDB" id="261426at2759"/>
<reference evidence="3" key="1">
    <citation type="submission" date="2021-02" db="EMBL/GenBank/DDBJ databases">
        <authorList>
            <person name="Palmer J.M."/>
        </authorList>
    </citation>
    <scope>NUCLEOTIDE SEQUENCE</scope>
    <source>
        <strain evidence="3">SCRP23</strain>
    </source>
</reference>
<protein>
    <recommendedName>
        <fullName evidence="2">Hcy-binding domain-containing protein</fullName>
    </recommendedName>
</protein>
<sequence>MEMKKVDIIAGGLMHELFRGGLANDRNMLSASALVSPTRYGAVLKAHKAFIAAGATMIMTNNYHVSPGMGFSSDEIREYSRLAGDLAAEARKKSGKDNVMICGSLPPLMPSYRSDRIINREQGHDTYLLIGEALLPNVDMFVAETMSSLEEAKMAFDAVKTLQKPVMVSFALNSTGQLRSGEPVVETIKAFVEFCNMRDELLPGEVETETSPLLGILFNCSQPEDIAKALSQIKETPGLLDEMHQKKIRFGGYGDHISPVSKAGAMEESMVPRELQSDMDIEVFTKFALRWIDDGADIVGGCCDIPPRYLQHISEELSQ</sequence>
<keyword evidence="1" id="KW-0479">Metal-binding</keyword>
<feature type="domain" description="Hcy-binding" evidence="2">
    <location>
        <begin position="1"/>
        <end position="317"/>
    </location>
</feature>
<feature type="binding site" evidence="1">
    <location>
        <position position="302"/>
    </location>
    <ligand>
        <name>Zn(2+)</name>
        <dbReference type="ChEBI" id="CHEBI:29105"/>
    </ligand>
</feature>
<feature type="binding site" evidence="1">
    <location>
        <position position="303"/>
    </location>
    <ligand>
        <name>Zn(2+)</name>
        <dbReference type="ChEBI" id="CHEBI:29105"/>
    </ligand>
</feature>
<comment type="cofactor">
    <cofactor evidence="1">
        <name>Zn(2+)</name>
        <dbReference type="ChEBI" id="CHEBI:29105"/>
    </cofactor>
</comment>
<gene>
    <name evidence="3" type="ORF">PHYBOEH_004622</name>
</gene>
<dbReference type="PROSITE" id="PS50970">
    <property type="entry name" value="HCY"/>
    <property type="match status" value="1"/>
</dbReference>
<dbReference type="GO" id="GO:0046872">
    <property type="term" value="F:metal ion binding"/>
    <property type="evidence" value="ECO:0007669"/>
    <property type="project" value="UniProtKB-KW"/>
</dbReference>
<keyword evidence="1" id="KW-0808">Transferase</keyword>
<keyword evidence="1" id="KW-0489">Methyltransferase</keyword>
<proteinExistence type="predicted"/>
<dbReference type="EMBL" id="JAGDFL010000242">
    <property type="protein sequence ID" value="KAG7394830.1"/>
    <property type="molecule type" value="Genomic_DNA"/>
</dbReference>
<dbReference type="GO" id="GO:0008168">
    <property type="term" value="F:methyltransferase activity"/>
    <property type="evidence" value="ECO:0007669"/>
    <property type="project" value="UniProtKB-UniRule"/>
</dbReference>
<name>A0A8T1WSU9_9STRA</name>
<dbReference type="GO" id="GO:0032259">
    <property type="term" value="P:methylation"/>
    <property type="evidence" value="ECO:0007669"/>
    <property type="project" value="UniProtKB-KW"/>
</dbReference>
<dbReference type="PANTHER" id="PTHR11103:SF18">
    <property type="entry name" value="SLR1189 PROTEIN"/>
    <property type="match status" value="1"/>
</dbReference>
<feature type="binding site" evidence="1">
    <location>
        <position position="220"/>
    </location>
    <ligand>
        <name>Zn(2+)</name>
        <dbReference type="ChEBI" id="CHEBI:29105"/>
    </ligand>
</feature>
<evidence type="ECO:0000313" key="3">
    <source>
        <dbReference type="EMBL" id="KAG7394830.1"/>
    </source>
</evidence>
<evidence type="ECO:0000313" key="4">
    <source>
        <dbReference type="Proteomes" id="UP000693981"/>
    </source>
</evidence>